<feature type="domain" description="Flavin reductase like" evidence="2">
    <location>
        <begin position="21"/>
        <end position="162"/>
    </location>
</feature>
<accession>A0A7W9A126</accession>
<keyword evidence="4" id="KW-1185">Reference proteome</keyword>
<dbReference type="GO" id="GO:0042602">
    <property type="term" value="F:riboflavin reductase (NADPH) activity"/>
    <property type="evidence" value="ECO:0007669"/>
    <property type="project" value="TreeGrafter"/>
</dbReference>
<dbReference type="RefSeq" id="WP_241153124.1">
    <property type="nucleotide sequence ID" value="NZ_JACIJB010000001.1"/>
</dbReference>
<comment type="caution">
    <text evidence="3">The sequence shown here is derived from an EMBL/GenBank/DDBJ whole genome shotgun (WGS) entry which is preliminary data.</text>
</comment>
<dbReference type="InterPro" id="IPR002563">
    <property type="entry name" value="Flavin_Rdtase-like_dom"/>
</dbReference>
<dbReference type="InterPro" id="IPR050268">
    <property type="entry name" value="NADH-dep_flavin_reductase"/>
</dbReference>
<keyword evidence="3" id="KW-0503">Monooxygenase</keyword>
<gene>
    <name evidence="3" type="ORF">FHS65_000177</name>
</gene>
<dbReference type="SUPFAM" id="SSF50475">
    <property type="entry name" value="FMN-binding split barrel"/>
    <property type="match status" value="1"/>
</dbReference>
<sequence>MTDISLSEPDGVDARAYRRAMGAFATGVCVVTVDGPEGAVGMTVNSVTSVSLEPRLLLWCLDDSAERAGAFLDGRPFSVHVLEADEADWADRFSRGDCRLSAEEIDRAETGAPVLKGALARFDCVLHEQIPMGDHQILVGRVDHFEAREGAGLTFFRGRYGRIQEGVE</sequence>
<dbReference type="EMBL" id="JACIJB010000001">
    <property type="protein sequence ID" value="MBB5659459.1"/>
    <property type="molecule type" value="Genomic_DNA"/>
</dbReference>
<dbReference type="InterPro" id="IPR012349">
    <property type="entry name" value="Split_barrel_FMN-bd"/>
</dbReference>
<dbReference type="GO" id="GO:0006208">
    <property type="term" value="P:pyrimidine nucleobase catabolic process"/>
    <property type="evidence" value="ECO:0007669"/>
    <property type="project" value="TreeGrafter"/>
</dbReference>
<evidence type="ECO:0000259" key="2">
    <source>
        <dbReference type="SMART" id="SM00903"/>
    </source>
</evidence>
<dbReference type="AlphaFoldDB" id="A0A7W9A126"/>
<proteinExistence type="predicted"/>
<dbReference type="Proteomes" id="UP000548978">
    <property type="component" value="Unassembled WGS sequence"/>
</dbReference>
<dbReference type="EC" id="1.5.1.-" evidence="3"/>
<dbReference type="SMART" id="SM00903">
    <property type="entry name" value="Flavin_Reduct"/>
    <property type="match status" value="1"/>
</dbReference>
<evidence type="ECO:0000313" key="4">
    <source>
        <dbReference type="Proteomes" id="UP000548978"/>
    </source>
</evidence>
<evidence type="ECO:0000313" key="3">
    <source>
        <dbReference type="EMBL" id="MBB5659459.1"/>
    </source>
</evidence>
<keyword evidence="1 3" id="KW-0560">Oxidoreductase</keyword>
<evidence type="ECO:0000256" key="1">
    <source>
        <dbReference type="ARBA" id="ARBA00023002"/>
    </source>
</evidence>
<reference evidence="3 4" key="1">
    <citation type="submission" date="2020-08" db="EMBL/GenBank/DDBJ databases">
        <title>Genomic Encyclopedia of Type Strains, Phase IV (KMG-IV): sequencing the most valuable type-strain genomes for metagenomic binning, comparative biology and taxonomic classification.</title>
        <authorList>
            <person name="Goeker M."/>
        </authorList>
    </citation>
    <scope>NUCLEOTIDE SEQUENCE [LARGE SCALE GENOMIC DNA]</scope>
    <source>
        <strain evidence="3 4">DSM 24448</strain>
    </source>
</reference>
<organism evidence="3 4">
    <name type="scientific">Brevundimonas halotolerans</name>
    <dbReference type="NCBI Taxonomy" id="69670"/>
    <lineage>
        <taxon>Bacteria</taxon>
        <taxon>Pseudomonadati</taxon>
        <taxon>Pseudomonadota</taxon>
        <taxon>Alphaproteobacteria</taxon>
        <taxon>Caulobacterales</taxon>
        <taxon>Caulobacteraceae</taxon>
        <taxon>Brevundimonas</taxon>
    </lineage>
</organism>
<dbReference type="Gene3D" id="2.30.110.10">
    <property type="entry name" value="Electron Transport, Fmn-binding Protein, Chain A"/>
    <property type="match status" value="1"/>
</dbReference>
<protein>
    <submittedName>
        <fullName evidence="3">3-hydroxy-9,10-secoandrosta-1,3,5(10)-triene-9, 17-dione monooxygenase reductase component</fullName>
        <ecNumber evidence="3">1.5.1.-</ecNumber>
    </submittedName>
</protein>
<dbReference type="PANTHER" id="PTHR30466:SF1">
    <property type="entry name" value="FMN REDUCTASE (NADH) RUTF"/>
    <property type="match status" value="1"/>
</dbReference>
<dbReference type="Pfam" id="PF01613">
    <property type="entry name" value="Flavin_Reduct"/>
    <property type="match status" value="1"/>
</dbReference>
<name>A0A7W9A126_9CAUL</name>
<dbReference type="GO" id="GO:0010181">
    <property type="term" value="F:FMN binding"/>
    <property type="evidence" value="ECO:0007669"/>
    <property type="project" value="InterPro"/>
</dbReference>
<dbReference type="GO" id="GO:0004497">
    <property type="term" value="F:monooxygenase activity"/>
    <property type="evidence" value="ECO:0007669"/>
    <property type="project" value="UniProtKB-KW"/>
</dbReference>
<dbReference type="PANTHER" id="PTHR30466">
    <property type="entry name" value="FLAVIN REDUCTASE"/>
    <property type="match status" value="1"/>
</dbReference>